<keyword evidence="2 5" id="KW-0808">Transferase</keyword>
<dbReference type="InterPro" id="IPR000542">
    <property type="entry name" value="Carn_acyl_trans"/>
</dbReference>
<dbReference type="InterPro" id="IPR042231">
    <property type="entry name" value="Cho/carn_acyl_trans_2"/>
</dbReference>
<dbReference type="Gene3D" id="3.30.559.70">
    <property type="entry name" value="Choline/Carnitine o-acyltransferase, domain 2"/>
    <property type="match status" value="1"/>
</dbReference>
<keyword evidence="3 5" id="KW-0012">Acyltransferase</keyword>
<sequence length="667" mass="74665">MITTRFSSYVRSTPKFRMRTNSSGPATRPRLPVPDLRKTLDRYLQSIKPYILEDEARGGPPFSSSYDKQVKLAQDFESGIGKVCQERLLALDQASPHNWLDDNFWTDKAYLEGRAPLPINSNWWLAFAHDSNISNDTIQQAEETGGVTPWQVRRAAWLTHRVLCFKECLARQELYPETTRTGVWLRESTSKIFNTSRLPQVGCDVLVPAPPPNSSPDSRKLLVMVHDWCYAVEVYDSHDRYVPAESIEKRLQEVVLDAQARLANGDTAVPVSVLSADERDQWAKNLQHLLSLSSRNASNLRTINHSVFALSLDHHVHTLPSSYAESPAQRELDAHLHSIRSSPNAHDRWFDKAFTLIVDPSARAGAMGEHSPCDALVPSIVAEYALAQDLYGGFERAVPEFVASAESSVEAGQGWERLDWDVDTTIISECREAEERARASISDSDDSVLWFTDYGAEWIKEVAKLSPDAYLQMVLQLAWYRTRGHFTATYETALTRMFDRGRTETIRTLTVDSRAFVLAMVDPSATSADRLKLLRRAVQTHSSLTREAATGRGIDRHLLGLQLMLEPSDNTQPSLFDDPIFERSKEWKLSTSGLSAGHLFRGTGFGAAYPDGYGINYLAGPEIIKFGIESKHSNPYTSTSQLKQAVVEAMADLKLTCSTGSVEKSHL</sequence>
<evidence type="ECO:0000259" key="6">
    <source>
        <dbReference type="Pfam" id="PF00755"/>
    </source>
</evidence>
<dbReference type="GO" id="GO:0016746">
    <property type="term" value="F:acyltransferase activity"/>
    <property type="evidence" value="ECO:0007669"/>
    <property type="project" value="UniProtKB-KW"/>
</dbReference>
<evidence type="ECO:0000256" key="3">
    <source>
        <dbReference type="ARBA" id="ARBA00023315"/>
    </source>
</evidence>
<dbReference type="EMBL" id="KN832568">
    <property type="protein sequence ID" value="KII85049.1"/>
    <property type="molecule type" value="Genomic_DNA"/>
</dbReference>
<protein>
    <recommendedName>
        <fullName evidence="6">Choline/carnitine acyltransferase domain-containing protein</fullName>
    </recommendedName>
</protein>
<evidence type="ECO:0000256" key="5">
    <source>
        <dbReference type="RuleBase" id="RU003801"/>
    </source>
</evidence>
<dbReference type="OrthoDB" id="240216at2759"/>
<evidence type="ECO:0000256" key="2">
    <source>
        <dbReference type="ARBA" id="ARBA00022679"/>
    </source>
</evidence>
<name>A0A0C9T6U4_PLICR</name>
<evidence type="ECO:0000313" key="8">
    <source>
        <dbReference type="Proteomes" id="UP000053263"/>
    </source>
</evidence>
<reference evidence="7 8" key="1">
    <citation type="submission" date="2014-06" db="EMBL/GenBank/DDBJ databases">
        <title>Evolutionary Origins and Diversification of the Mycorrhizal Mutualists.</title>
        <authorList>
            <consortium name="DOE Joint Genome Institute"/>
            <consortium name="Mycorrhizal Genomics Consortium"/>
            <person name="Kohler A."/>
            <person name="Kuo A."/>
            <person name="Nagy L.G."/>
            <person name="Floudas D."/>
            <person name="Copeland A."/>
            <person name="Barry K.W."/>
            <person name="Cichocki N."/>
            <person name="Veneault-Fourrey C."/>
            <person name="LaButti K."/>
            <person name="Lindquist E.A."/>
            <person name="Lipzen A."/>
            <person name="Lundell T."/>
            <person name="Morin E."/>
            <person name="Murat C."/>
            <person name="Riley R."/>
            <person name="Ohm R."/>
            <person name="Sun H."/>
            <person name="Tunlid A."/>
            <person name="Henrissat B."/>
            <person name="Grigoriev I.V."/>
            <person name="Hibbett D.S."/>
            <person name="Martin F."/>
        </authorList>
    </citation>
    <scope>NUCLEOTIDE SEQUENCE [LARGE SCALE GENOMIC DNA]</scope>
    <source>
        <strain evidence="7 8">FD-325 SS-3</strain>
    </source>
</reference>
<evidence type="ECO:0000256" key="1">
    <source>
        <dbReference type="ARBA" id="ARBA00005232"/>
    </source>
</evidence>
<organism evidence="7 8">
    <name type="scientific">Plicaturopsis crispa FD-325 SS-3</name>
    <dbReference type="NCBI Taxonomy" id="944288"/>
    <lineage>
        <taxon>Eukaryota</taxon>
        <taxon>Fungi</taxon>
        <taxon>Dikarya</taxon>
        <taxon>Basidiomycota</taxon>
        <taxon>Agaricomycotina</taxon>
        <taxon>Agaricomycetes</taxon>
        <taxon>Agaricomycetidae</taxon>
        <taxon>Amylocorticiales</taxon>
        <taxon>Amylocorticiaceae</taxon>
        <taxon>Plicatura</taxon>
        <taxon>Plicaturopsis crispa</taxon>
    </lineage>
</organism>
<dbReference type="PROSITE" id="PS00440">
    <property type="entry name" value="ACYLTRANSF_C_2"/>
    <property type="match status" value="1"/>
</dbReference>
<feature type="active site" description="Proton acceptor" evidence="4">
    <location>
        <position position="370"/>
    </location>
</feature>
<keyword evidence="8" id="KW-1185">Reference proteome</keyword>
<feature type="domain" description="Choline/carnitine acyltransferase" evidence="6">
    <location>
        <begin position="31"/>
        <end position="646"/>
    </location>
</feature>
<proteinExistence type="inferred from homology"/>
<evidence type="ECO:0000256" key="4">
    <source>
        <dbReference type="PIRSR" id="PIRSR600542-1"/>
    </source>
</evidence>
<dbReference type="PANTHER" id="PTHR22589">
    <property type="entry name" value="CARNITINE O-ACYLTRANSFERASE"/>
    <property type="match status" value="1"/>
</dbReference>
<dbReference type="InterPro" id="IPR023213">
    <property type="entry name" value="CAT-like_dom_sf"/>
</dbReference>
<dbReference type="Proteomes" id="UP000053263">
    <property type="component" value="Unassembled WGS sequence"/>
</dbReference>
<dbReference type="PANTHER" id="PTHR22589:SF107">
    <property type="entry name" value="CHOLINE_CARNITINE ACYLTRANSFERASE DOMAIN-CONTAINING PROTEIN"/>
    <property type="match status" value="1"/>
</dbReference>
<gene>
    <name evidence="7" type="ORF">PLICRDRAFT_45160</name>
</gene>
<evidence type="ECO:0000313" key="7">
    <source>
        <dbReference type="EMBL" id="KII85049.1"/>
    </source>
</evidence>
<accession>A0A0C9T6U4</accession>
<dbReference type="Gene3D" id="3.30.559.10">
    <property type="entry name" value="Chloramphenicol acetyltransferase-like domain"/>
    <property type="match status" value="1"/>
</dbReference>
<dbReference type="AlphaFoldDB" id="A0A0C9T6U4"/>
<comment type="similarity">
    <text evidence="1 5">Belongs to the carnitine/choline acetyltransferase family.</text>
</comment>
<dbReference type="HOGENOM" id="CLU_013513_5_0_1"/>
<dbReference type="SUPFAM" id="SSF52777">
    <property type="entry name" value="CoA-dependent acyltransferases"/>
    <property type="match status" value="2"/>
</dbReference>
<dbReference type="InterPro" id="IPR039551">
    <property type="entry name" value="Cho/carn_acyl_trans"/>
</dbReference>
<dbReference type="Pfam" id="PF00755">
    <property type="entry name" value="Carn_acyltransf"/>
    <property type="match status" value="1"/>
</dbReference>